<proteinExistence type="inferred from homology"/>
<dbReference type="CDD" id="cd04301">
    <property type="entry name" value="NAT_SF"/>
    <property type="match status" value="1"/>
</dbReference>
<dbReference type="STRING" id="131112.SAMN04489737_0744"/>
<dbReference type="Proteomes" id="UP000214355">
    <property type="component" value="Chromosome I"/>
</dbReference>
<evidence type="ECO:0000313" key="6">
    <source>
        <dbReference type="Proteomes" id="UP000214355"/>
    </source>
</evidence>
<reference evidence="6" key="1">
    <citation type="submission" date="2016-10" db="EMBL/GenBank/DDBJ databases">
        <authorList>
            <person name="Varghese N."/>
            <person name="Submissions S."/>
        </authorList>
    </citation>
    <scope>NUCLEOTIDE SEQUENCE [LARGE SCALE GENOMIC DNA]</scope>
    <source>
        <strain evidence="6">DSM 10002</strain>
    </source>
</reference>
<dbReference type="PROSITE" id="PS51186">
    <property type="entry name" value="GNAT"/>
    <property type="match status" value="1"/>
</dbReference>
<accession>A0A1H2LE75</accession>
<dbReference type="InterPro" id="IPR000182">
    <property type="entry name" value="GNAT_dom"/>
</dbReference>
<keyword evidence="1 5" id="KW-0808">Transferase</keyword>
<dbReference type="EMBL" id="LT629804">
    <property type="protein sequence ID" value="SDU79114.1"/>
    <property type="molecule type" value="Genomic_DNA"/>
</dbReference>
<feature type="domain" description="N-acetyltransferase" evidence="4">
    <location>
        <begin position="13"/>
        <end position="151"/>
    </location>
</feature>
<dbReference type="PANTHER" id="PTHR43792:SF8">
    <property type="entry name" value="[RIBOSOMAL PROTEIN US5]-ALANINE N-ACETYLTRANSFERASE"/>
    <property type="match status" value="1"/>
</dbReference>
<dbReference type="RefSeq" id="WP_231943983.1">
    <property type="nucleotide sequence ID" value="NZ_LT629804.1"/>
</dbReference>
<dbReference type="SUPFAM" id="SSF55729">
    <property type="entry name" value="Acyl-CoA N-acyltransferases (Nat)"/>
    <property type="match status" value="1"/>
</dbReference>
<dbReference type="Gene3D" id="3.40.630.30">
    <property type="match status" value="1"/>
</dbReference>
<keyword evidence="2" id="KW-0012">Acyltransferase</keyword>
<protein>
    <submittedName>
        <fullName evidence="5">Protein N-acetyltransferase, RimJ/RimL family</fullName>
    </submittedName>
</protein>
<comment type="similarity">
    <text evidence="3">Belongs to the acetyltransferase family. RimJ subfamily.</text>
</comment>
<sequence length="151" mass="17266">MVFVRKFVQADAPAILAAFHSDPDMKRQGNVSTLEEARRYIRQFTDSDSMDAWVVDCDGRAVGLVGVSFDRENRNGWFFYWMSAEYRGRGWTSIAARTIANWALSEGGMERLELGYRVNNPQSAFVAHAAGFIREGLERSKFFSKWSAYRC</sequence>
<dbReference type="GO" id="GO:0016747">
    <property type="term" value="F:acyltransferase activity, transferring groups other than amino-acyl groups"/>
    <property type="evidence" value="ECO:0007669"/>
    <property type="project" value="InterPro"/>
</dbReference>
<evidence type="ECO:0000256" key="2">
    <source>
        <dbReference type="ARBA" id="ARBA00023315"/>
    </source>
</evidence>
<evidence type="ECO:0000256" key="3">
    <source>
        <dbReference type="ARBA" id="ARBA00038502"/>
    </source>
</evidence>
<dbReference type="InterPro" id="IPR051531">
    <property type="entry name" value="N-acetyltransferase"/>
</dbReference>
<dbReference type="GeneID" id="65344486"/>
<evidence type="ECO:0000313" key="5">
    <source>
        <dbReference type="EMBL" id="SDU79114.1"/>
    </source>
</evidence>
<dbReference type="PANTHER" id="PTHR43792">
    <property type="entry name" value="GNAT FAMILY, PUTATIVE (AFU_ORTHOLOGUE AFUA_3G00765)-RELATED-RELATED"/>
    <property type="match status" value="1"/>
</dbReference>
<dbReference type="Pfam" id="PF13302">
    <property type="entry name" value="Acetyltransf_3"/>
    <property type="match status" value="1"/>
</dbReference>
<dbReference type="InterPro" id="IPR016181">
    <property type="entry name" value="Acyl_CoA_acyltransferase"/>
</dbReference>
<keyword evidence="6" id="KW-1185">Reference proteome</keyword>
<name>A0A1H2LE75_9ACTO</name>
<gene>
    <name evidence="5" type="ORF">SAMN04489737_0744</name>
</gene>
<organism evidence="5 6">
    <name type="scientific">Arcanobacterium phocae</name>
    <dbReference type="NCBI Taxonomy" id="131112"/>
    <lineage>
        <taxon>Bacteria</taxon>
        <taxon>Bacillati</taxon>
        <taxon>Actinomycetota</taxon>
        <taxon>Actinomycetes</taxon>
        <taxon>Actinomycetales</taxon>
        <taxon>Actinomycetaceae</taxon>
        <taxon>Arcanobacterium</taxon>
    </lineage>
</organism>
<dbReference type="AlphaFoldDB" id="A0A1H2LE75"/>
<evidence type="ECO:0000256" key="1">
    <source>
        <dbReference type="ARBA" id="ARBA00022679"/>
    </source>
</evidence>
<evidence type="ECO:0000259" key="4">
    <source>
        <dbReference type="PROSITE" id="PS51186"/>
    </source>
</evidence>